<dbReference type="InterPro" id="IPR016032">
    <property type="entry name" value="Sig_transdc_resp-reg_C-effctor"/>
</dbReference>
<dbReference type="Gene3D" id="6.10.250.690">
    <property type="match status" value="1"/>
</dbReference>
<dbReference type="CDD" id="cd17574">
    <property type="entry name" value="REC_OmpR"/>
    <property type="match status" value="1"/>
</dbReference>
<dbReference type="PANTHER" id="PTHR48111">
    <property type="entry name" value="REGULATOR OF RPOS"/>
    <property type="match status" value="1"/>
</dbReference>
<keyword evidence="1 6" id="KW-0597">Phosphoprotein</keyword>
<evidence type="ECO:0000256" key="6">
    <source>
        <dbReference type="PROSITE-ProRule" id="PRU00169"/>
    </source>
</evidence>
<evidence type="ECO:0000256" key="7">
    <source>
        <dbReference type="PROSITE-ProRule" id="PRU01091"/>
    </source>
</evidence>
<dbReference type="InterPro" id="IPR001867">
    <property type="entry name" value="OmpR/PhoB-type_DNA-bd"/>
</dbReference>
<evidence type="ECO:0000313" key="11">
    <source>
        <dbReference type="EMBL" id="MBD9721857.1"/>
    </source>
</evidence>
<dbReference type="InterPro" id="IPR039420">
    <property type="entry name" value="WalR-like"/>
</dbReference>
<feature type="region of interest" description="Disordered" evidence="8">
    <location>
        <begin position="229"/>
        <end position="255"/>
    </location>
</feature>
<feature type="domain" description="Response regulatory" evidence="9">
    <location>
        <begin position="12"/>
        <end position="125"/>
    </location>
</feature>
<protein>
    <submittedName>
        <fullName evidence="11">Response regulator transcription factor</fullName>
    </submittedName>
</protein>
<evidence type="ECO:0000259" key="9">
    <source>
        <dbReference type="PROSITE" id="PS50110"/>
    </source>
</evidence>
<name>A0A927QHF0_9ACTN</name>
<dbReference type="EMBL" id="JACYXT010000001">
    <property type="protein sequence ID" value="MBD9721857.1"/>
    <property type="molecule type" value="Genomic_DNA"/>
</dbReference>
<dbReference type="InterPro" id="IPR001789">
    <property type="entry name" value="Sig_transdc_resp-reg_receiver"/>
</dbReference>
<dbReference type="RefSeq" id="WP_192358805.1">
    <property type="nucleotide sequence ID" value="NZ_CP119182.1"/>
</dbReference>
<feature type="modified residue" description="4-aspartylphosphate" evidence="6">
    <location>
        <position position="61"/>
    </location>
</feature>
<dbReference type="SMART" id="SM00862">
    <property type="entry name" value="Trans_reg_C"/>
    <property type="match status" value="1"/>
</dbReference>
<gene>
    <name evidence="11" type="ORF">IHE70_01085</name>
</gene>
<evidence type="ECO:0000256" key="4">
    <source>
        <dbReference type="ARBA" id="ARBA00023125"/>
    </source>
</evidence>
<dbReference type="SMART" id="SM00448">
    <property type="entry name" value="REC"/>
    <property type="match status" value="1"/>
</dbReference>
<dbReference type="InterPro" id="IPR011006">
    <property type="entry name" value="CheY-like_superfamily"/>
</dbReference>
<keyword evidence="4 7" id="KW-0238">DNA-binding</keyword>
<evidence type="ECO:0000313" key="12">
    <source>
        <dbReference type="Proteomes" id="UP000661025"/>
    </source>
</evidence>
<dbReference type="Pfam" id="PF00072">
    <property type="entry name" value="Response_reg"/>
    <property type="match status" value="1"/>
</dbReference>
<evidence type="ECO:0000256" key="8">
    <source>
        <dbReference type="SAM" id="MobiDB-lite"/>
    </source>
</evidence>
<keyword evidence="5" id="KW-0804">Transcription</keyword>
<evidence type="ECO:0000256" key="1">
    <source>
        <dbReference type="ARBA" id="ARBA00022553"/>
    </source>
</evidence>
<comment type="caution">
    <text evidence="11">The sequence shown here is derived from an EMBL/GenBank/DDBJ whole genome shotgun (WGS) entry which is preliminary data.</text>
</comment>
<feature type="DNA-binding region" description="OmpR/PhoB-type" evidence="7">
    <location>
        <begin position="133"/>
        <end position="233"/>
    </location>
</feature>
<dbReference type="InterPro" id="IPR036388">
    <property type="entry name" value="WH-like_DNA-bd_sf"/>
</dbReference>
<dbReference type="GO" id="GO:0000156">
    <property type="term" value="F:phosphorelay response regulator activity"/>
    <property type="evidence" value="ECO:0007669"/>
    <property type="project" value="TreeGrafter"/>
</dbReference>
<dbReference type="PROSITE" id="PS51755">
    <property type="entry name" value="OMPR_PHOB"/>
    <property type="match status" value="1"/>
</dbReference>
<dbReference type="Gene3D" id="3.40.50.2300">
    <property type="match status" value="1"/>
</dbReference>
<sequence length="255" mass="27437">MTVEPRTAAGPTALVVDDEPQMTIIIEFALETQGFTVLTAHDGATALHLLRTRAVDLVVLDVMMPAMDGLTLCGRIRARSDVPVMLLTALSQHDDVIAGLEHGADDYVTKPFHPREVALRAEALVRRHRRGGGTALRVGRLVIDPVAQSASLGPHRLDLPFTEFKLLTHLASRRGVPQSWQDLLREVWGTSDLLGGRDVVKSTVYRLRSRLAGVPGGSAYIRTLRGVGYLMPDPPPDDPDPAGTPTTAPDGSPAG</sequence>
<dbReference type="SUPFAM" id="SSF46894">
    <property type="entry name" value="C-terminal effector domain of the bipartite response regulators"/>
    <property type="match status" value="1"/>
</dbReference>
<feature type="compositionally biased region" description="Low complexity" evidence="8">
    <location>
        <begin position="241"/>
        <end position="255"/>
    </location>
</feature>
<proteinExistence type="predicted"/>
<dbReference type="GO" id="GO:0032993">
    <property type="term" value="C:protein-DNA complex"/>
    <property type="evidence" value="ECO:0007669"/>
    <property type="project" value="TreeGrafter"/>
</dbReference>
<dbReference type="GeneID" id="79929331"/>
<evidence type="ECO:0000259" key="10">
    <source>
        <dbReference type="PROSITE" id="PS51755"/>
    </source>
</evidence>
<dbReference type="FunFam" id="3.40.50.2300:FF:000001">
    <property type="entry name" value="DNA-binding response regulator PhoB"/>
    <property type="match status" value="1"/>
</dbReference>
<dbReference type="Proteomes" id="UP000661025">
    <property type="component" value="Unassembled WGS sequence"/>
</dbReference>
<dbReference type="GO" id="GO:0000976">
    <property type="term" value="F:transcription cis-regulatory region binding"/>
    <property type="evidence" value="ECO:0007669"/>
    <property type="project" value="TreeGrafter"/>
</dbReference>
<dbReference type="PROSITE" id="PS50110">
    <property type="entry name" value="RESPONSE_REGULATORY"/>
    <property type="match status" value="1"/>
</dbReference>
<dbReference type="GO" id="GO:0006355">
    <property type="term" value="P:regulation of DNA-templated transcription"/>
    <property type="evidence" value="ECO:0007669"/>
    <property type="project" value="InterPro"/>
</dbReference>
<keyword evidence="2" id="KW-0902">Two-component regulatory system</keyword>
<feature type="domain" description="OmpR/PhoB-type" evidence="10">
    <location>
        <begin position="133"/>
        <end position="233"/>
    </location>
</feature>
<organism evidence="11 12">
    <name type="scientific">Streptomyces caniscabiei</name>
    <dbReference type="NCBI Taxonomy" id="2746961"/>
    <lineage>
        <taxon>Bacteria</taxon>
        <taxon>Bacillati</taxon>
        <taxon>Actinomycetota</taxon>
        <taxon>Actinomycetes</taxon>
        <taxon>Kitasatosporales</taxon>
        <taxon>Streptomycetaceae</taxon>
        <taxon>Streptomyces</taxon>
    </lineage>
</organism>
<dbReference type="AlphaFoldDB" id="A0A927QHF0"/>
<accession>A0A927QHF0</accession>
<evidence type="ECO:0000256" key="5">
    <source>
        <dbReference type="ARBA" id="ARBA00023163"/>
    </source>
</evidence>
<reference evidence="11" key="1">
    <citation type="submission" date="2020-09" db="EMBL/GenBank/DDBJ databases">
        <title>Streptomyces canutascabiei sp. nov., which causes potato common scab and is distributed across the world.</title>
        <authorList>
            <person name="Nguyen H.P."/>
            <person name="Weisberg A.J."/>
            <person name="Chang J.H."/>
            <person name="Clarke C.R."/>
        </authorList>
    </citation>
    <scope>NUCLEOTIDE SEQUENCE</scope>
    <source>
        <strain evidence="11">ID-01-6.2a</strain>
    </source>
</reference>
<dbReference type="Gene3D" id="1.10.10.10">
    <property type="entry name" value="Winged helix-like DNA-binding domain superfamily/Winged helix DNA-binding domain"/>
    <property type="match status" value="1"/>
</dbReference>
<dbReference type="SUPFAM" id="SSF52172">
    <property type="entry name" value="CheY-like"/>
    <property type="match status" value="1"/>
</dbReference>
<dbReference type="GO" id="GO:0005829">
    <property type="term" value="C:cytosol"/>
    <property type="evidence" value="ECO:0007669"/>
    <property type="project" value="TreeGrafter"/>
</dbReference>
<dbReference type="PANTHER" id="PTHR48111:SF1">
    <property type="entry name" value="TWO-COMPONENT RESPONSE REGULATOR ORR33"/>
    <property type="match status" value="1"/>
</dbReference>
<evidence type="ECO:0000256" key="3">
    <source>
        <dbReference type="ARBA" id="ARBA00023015"/>
    </source>
</evidence>
<keyword evidence="3" id="KW-0805">Transcription regulation</keyword>
<dbReference type="CDD" id="cd00383">
    <property type="entry name" value="trans_reg_C"/>
    <property type="match status" value="1"/>
</dbReference>
<dbReference type="Pfam" id="PF00486">
    <property type="entry name" value="Trans_reg_C"/>
    <property type="match status" value="1"/>
</dbReference>
<evidence type="ECO:0000256" key="2">
    <source>
        <dbReference type="ARBA" id="ARBA00023012"/>
    </source>
</evidence>